<sequence>MANFDLLLVQLSWLAQTRHEAEAWPDTAWLSLAGLAWLASLTGTWPGLTHRPGWPGYGLALAWHRPELPALQPGKSDTSTGRRPEPGTYGTSVSA</sequence>
<comment type="caution">
    <text evidence="3">The sequence shown here is derived from an EMBL/GenBank/DDBJ whole genome shotgun (WGS) entry which is preliminary data.</text>
</comment>
<dbReference type="AlphaFoldDB" id="A0A4Y2VEZ7"/>
<keyword evidence="2" id="KW-0732">Signal</keyword>
<feature type="region of interest" description="Disordered" evidence="1">
    <location>
        <begin position="70"/>
        <end position="95"/>
    </location>
</feature>
<organism evidence="3 4">
    <name type="scientific">Araneus ventricosus</name>
    <name type="common">Orbweaver spider</name>
    <name type="synonym">Epeira ventricosa</name>
    <dbReference type="NCBI Taxonomy" id="182803"/>
    <lineage>
        <taxon>Eukaryota</taxon>
        <taxon>Metazoa</taxon>
        <taxon>Ecdysozoa</taxon>
        <taxon>Arthropoda</taxon>
        <taxon>Chelicerata</taxon>
        <taxon>Arachnida</taxon>
        <taxon>Araneae</taxon>
        <taxon>Araneomorphae</taxon>
        <taxon>Entelegynae</taxon>
        <taxon>Araneoidea</taxon>
        <taxon>Araneidae</taxon>
        <taxon>Araneus</taxon>
    </lineage>
</organism>
<evidence type="ECO:0000256" key="1">
    <source>
        <dbReference type="SAM" id="MobiDB-lite"/>
    </source>
</evidence>
<evidence type="ECO:0000256" key="2">
    <source>
        <dbReference type="SAM" id="SignalP"/>
    </source>
</evidence>
<protein>
    <submittedName>
        <fullName evidence="3">Uncharacterized protein</fullName>
    </submittedName>
</protein>
<name>A0A4Y2VEZ7_ARAVE</name>
<feature type="chain" id="PRO_5021264037" evidence="2">
    <location>
        <begin position="24"/>
        <end position="95"/>
    </location>
</feature>
<keyword evidence="4" id="KW-1185">Reference proteome</keyword>
<proteinExistence type="predicted"/>
<evidence type="ECO:0000313" key="3">
    <source>
        <dbReference type="EMBL" id="GBO23078.1"/>
    </source>
</evidence>
<accession>A0A4Y2VEZ7</accession>
<gene>
    <name evidence="3" type="ORF">AVEN_98082_1</name>
</gene>
<reference evidence="3 4" key="1">
    <citation type="journal article" date="2019" name="Sci. Rep.">
        <title>Orb-weaving spider Araneus ventricosus genome elucidates the spidroin gene catalogue.</title>
        <authorList>
            <person name="Kono N."/>
            <person name="Nakamura H."/>
            <person name="Ohtoshi R."/>
            <person name="Moran D.A.P."/>
            <person name="Shinohara A."/>
            <person name="Yoshida Y."/>
            <person name="Fujiwara M."/>
            <person name="Mori M."/>
            <person name="Tomita M."/>
            <person name="Arakawa K."/>
        </authorList>
    </citation>
    <scope>NUCLEOTIDE SEQUENCE [LARGE SCALE GENOMIC DNA]</scope>
</reference>
<dbReference type="EMBL" id="BGPR01046118">
    <property type="protein sequence ID" value="GBO23078.1"/>
    <property type="molecule type" value="Genomic_DNA"/>
</dbReference>
<dbReference type="Proteomes" id="UP000499080">
    <property type="component" value="Unassembled WGS sequence"/>
</dbReference>
<evidence type="ECO:0000313" key="4">
    <source>
        <dbReference type="Proteomes" id="UP000499080"/>
    </source>
</evidence>
<feature type="signal peptide" evidence="2">
    <location>
        <begin position="1"/>
        <end position="23"/>
    </location>
</feature>